<protein>
    <recommendedName>
        <fullName evidence="4">Methyltransferase</fullName>
        <ecNumber evidence="4">2.1.1.-</ecNumber>
    </recommendedName>
</protein>
<dbReference type="GO" id="GO:0032259">
    <property type="term" value="P:methylation"/>
    <property type="evidence" value="ECO:0007669"/>
    <property type="project" value="UniProtKB-KW"/>
</dbReference>
<dbReference type="SUPFAM" id="SSF53335">
    <property type="entry name" value="S-adenosyl-L-methionine-dependent methyltransferases"/>
    <property type="match status" value="1"/>
</dbReference>
<dbReference type="GO" id="GO:0008170">
    <property type="term" value="F:N-methyltransferase activity"/>
    <property type="evidence" value="ECO:0007669"/>
    <property type="project" value="InterPro"/>
</dbReference>
<dbReference type="REBASE" id="494284">
    <property type="entry name" value="M.SspUDD2ORF9020P"/>
</dbReference>
<dbReference type="CDD" id="cd02440">
    <property type="entry name" value="AdoMet_MTases"/>
    <property type="match status" value="1"/>
</dbReference>
<dbReference type="Proteomes" id="UP000594873">
    <property type="component" value="Chromosome"/>
</dbReference>
<dbReference type="KEGG" id="sflv:IC614_09020"/>
<organism evidence="6 7">
    <name type="scientific">Allosphingosinicella flava</name>
    <dbReference type="NCBI Taxonomy" id="2771430"/>
    <lineage>
        <taxon>Bacteria</taxon>
        <taxon>Pseudomonadati</taxon>
        <taxon>Pseudomonadota</taxon>
        <taxon>Alphaproteobacteria</taxon>
        <taxon>Sphingomonadales</taxon>
        <taxon>Sphingomonadaceae</taxon>
        <taxon>Allosphingosinicella</taxon>
    </lineage>
</organism>
<accession>A0A7T2GM46</accession>
<keyword evidence="1 6" id="KW-0489">Methyltransferase</keyword>
<dbReference type="GO" id="GO:0009007">
    <property type="term" value="F:site-specific DNA-methyltransferase (adenine-specific) activity"/>
    <property type="evidence" value="ECO:0007669"/>
    <property type="project" value="UniProtKB-EC"/>
</dbReference>
<evidence type="ECO:0000256" key="3">
    <source>
        <dbReference type="ARBA" id="ARBA00047942"/>
    </source>
</evidence>
<comment type="similarity">
    <text evidence="4">Belongs to the N(4)/N(6)-methyltransferase family.</text>
</comment>
<dbReference type="PANTHER" id="PTHR13370">
    <property type="entry name" value="RNA METHYLASE-RELATED"/>
    <property type="match status" value="1"/>
</dbReference>
<gene>
    <name evidence="6" type="ORF">IC614_09020</name>
</gene>
<dbReference type="AlphaFoldDB" id="A0A7T2GM46"/>
<dbReference type="PANTHER" id="PTHR13370:SF3">
    <property type="entry name" value="TRNA (GUANINE(10)-N2)-METHYLTRANSFERASE HOMOLOG"/>
    <property type="match status" value="1"/>
</dbReference>
<dbReference type="InterPro" id="IPR029063">
    <property type="entry name" value="SAM-dependent_MTases_sf"/>
</dbReference>
<dbReference type="PRINTS" id="PR00508">
    <property type="entry name" value="S21N4MTFRASE"/>
</dbReference>
<evidence type="ECO:0000256" key="4">
    <source>
        <dbReference type="RuleBase" id="RU362026"/>
    </source>
</evidence>
<feature type="domain" description="DNA methylase N-4/N-6" evidence="5">
    <location>
        <begin position="29"/>
        <end position="295"/>
    </location>
</feature>
<dbReference type="GO" id="GO:0005737">
    <property type="term" value="C:cytoplasm"/>
    <property type="evidence" value="ECO:0007669"/>
    <property type="project" value="TreeGrafter"/>
</dbReference>
<dbReference type="Gene3D" id="3.40.50.150">
    <property type="entry name" value="Vaccinia Virus protein VP39"/>
    <property type="match status" value="1"/>
</dbReference>
<sequence length="306" mass="34189">MQPHPDPRKGEIVEGDCIAELNRLESEFVHLIVSDIPYGIAADHWDVLHDNTNSALLGSSPAQQNAGAIFKNRGKPINGWSEADRQIPLQYQQWVGNWAGQWFRVLKPGASAFVFAGRRFSHRCICAMEDAGFSLKDMLAWERPRAAHRAQRLSEVFRRRGDIRSADKWNGWKLGNLRPTFEPILWFVKPYTIGATLADNMLHHGVGAYNDAAFSRYCDKSENVLRIGNAPGEGGLHPTQKPVRLMQALIELASQPDQIVLDPFAGSGTTAVAAALLNRRFIAIEQDASYVKIARKRLENELPSLI</sequence>
<dbReference type="GO" id="GO:0003677">
    <property type="term" value="F:DNA binding"/>
    <property type="evidence" value="ECO:0007669"/>
    <property type="project" value="InterPro"/>
</dbReference>
<proteinExistence type="inferred from homology"/>
<dbReference type="EC" id="2.1.1.-" evidence="4"/>
<keyword evidence="7" id="KW-1185">Reference proteome</keyword>
<evidence type="ECO:0000313" key="7">
    <source>
        <dbReference type="Proteomes" id="UP000594873"/>
    </source>
</evidence>
<name>A0A7T2GM46_9SPHN</name>
<dbReference type="InterPro" id="IPR002941">
    <property type="entry name" value="DNA_methylase_N4/N6"/>
</dbReference>
<evidence type="ECO:0000259" key="5">
    <source>
        <dbReference type="Pfam" id="PF01555"/>
    </source>
</evidence>
<dbReference type="Pfam" id="PF01555">
    <property type="entry name" value="N6_N4_Mtase"/>
    <property type="match status" value="1"/>
</dbReference>
<dbReference type="InterPro" id="IPR001091">
    <property type="entry name" value="RM_Methyltransferase"/>
</dbReference>
<evidence type="ECO:0000256" key="2">
    <source>
        <dbReference type="ARBA" id="ARBA00022679"/>
    </source>
</evidence>
<evidence type="ECO:0000313" key="6">
    <source>
        <dbReference type="EMBL" id="QPQ56316.1"/>
    </source>
</evidence>
<dbReference type="EMBL" id="CP065592">
    <property type="protein sequence ID" value="QPQ56316.1"/>
    <property type="molecule type" value="Genomic_DNA"/>
</dbReference>
<evidence type="ECO:0000256" key="1">
    <source>
        <dbReference type="ARBA" id="ARBA00022603"/>
    </source>
</evidence>
<comment type="catalytic activity">
    <reaction evidence="3">
        <text>a 2'-deoxyadenosine in DNA + S-adenosyl-L-methionine = an N(6)-methyl-2'-deoxyadenosine in DNA + S-adenosyl-L-homocysteine + H(+)</text>
        <dbReference type="Rhea" id="RHEA:15197"/>
        <dbReference type="Rhea" id="RHEA-COMP:12418"/>
        <dbReference type="Rhea" id="RHEA-COMP:12419"/>
        <dbReference type="ChEBI" id="CHEBI:15378"/>
        <dbReference type="ChEBI" id="CHEBI:57856"/>
        <dbReference type="ChEBI" id="CHEBI:59789"/>
        <dbReference type="ChEBI" id="CHEBI:90615"/>
        <dbReference type="ChEBI" id="CHEBI:90616"/>
        <dbReference type="EC" id="2.1.1.72"/>
    </reaction>
</comment>
<reference evidence="6 7" key="1">
    <citation type="submission" date="2020-11" db="EMBL/GenBank/DDBJ databases">
        <title>Genome seq and assembly of Sphingosinicella sp.</title>
        <authorList>
            <person name="Chhetri G."/>
        </authorList>
    </citation>
    <scope>NUCLEOTIDE SEQUENCE [LARGE SCALE GENOMIC DNA]</scope>
    <source>
        <strain evidence="6 7">UDD2</strain>
    </source>
</reference>
<keyword evidence="2 6" id="KW-0808">Transferase</keyword>